<feature type="domain" description="IclR-ED" evidence="6">
    <location>
        <begin position="69"/>
        <end position="283"/>
    </location>
</feature>
<accession>A0ABY4FP67</accession>
<dbReference type="SMART" id="SM00346">
    <property type="entry name" value="HTH_ICLR"/>
    <property type="match status" value="1"/>
</dbReference>
<keyword evidence="1" id="KW-0805">Transcription regulation</keyword>
<feature type="region of interest" description="Disordered" evidence="4">
    <location>
        <begin position="168"/>
        <end position="196"/>
    </location>
</feature>
<protein>
    <submittedName>
        <fullName evidence="7">IclR family transcriptional regulator</fullName>
    </submittedName>
</protein>
<dbReference type="SUPFAM" id="SSF55781">
    <property type="entry name" value="GAF domain-like"/>
    <property type="match status" value="1"/>
</dbReference>
<dbReference type="RefSeq" id="WP_244729016.1">
    <property type="nucleotide sequence ID" value="NZ_CP095045.1"/>
</dbReference>
<dbReference type="InterPro" id="IPR005471">
    <property type="entry name" value="Tscrpt_reg_IclR_N"/>
</dbReference>
<dbReference type="Proteomes" id="UP000831786">
    <property type="component" value="Chromosome"/>
</dbReference>
<keyword evidence="8" id="KW-1185">Reference proteome</keyword>
<keyword evidence="3" id="KW-0804">Transcription</keyword>
<name>A0ABY4FP67_9MICO</name>
<dbReference type="PROSITE" id="PS51078">
    <property type="entry name" value="ICLR_ED"/>
    <property type="match status" value="1"/>
</dbReference>
<dbReference type="PANTHER" id="PTHR30136:SF24">
    <property type="entry name" value="HTH-TYPE TRANSCRIPTIONAL REPRESSOR ALLR"/>
    <property type="match status" value="1"/>
</dbReference>
<dbReference type="InterPro" id="IPR011991">
    <property type="entry name" value="ArsR-like_HTH"/>
</dbReference>
<dbReference type="Pfam" id="PF01614">
    <property type="entry name" value="IclR_C"/>
    <property type="match status" value="1"/>
</dbReference>
<reference evidence="7 8" key="1">
    <citation type="submission" date="2022-04" db="EMBL/GenBank/DDBJ databases">
        <title>Leucobacter sp. isolated from rhizosphere of garlic.</title>
        <authorList>
            <person name="Won M."/>
            <person name="Lee C.-M."/>
            <person name="Woen H.-Y."/>
            <person name="Kwon S.-W."/>
        </authorList>
    </citation>
    <scope>NUCLEOTIDE SEQUENCE [LARGE SCALE GENOMIC DNA]</scope>
    <source>
        <strain evidence="7 8">H21R-40</strain>
    </source>
</reference>
<organism evidence="7 8">
    <name type="scientific">Leucobacter allii</name>
    <dbReference type="NCBI Taxonomy" id="2932247"/>
    <lineage>
        <taxon>Bacteria</taxon>
        <taxon>Bacillati</taxon>
        <taxon>Actinomycetota</taxon>
        <taxon>Actinomycetes</taxon>
        <taxon>Micrococcales</taxon>
        <taxon>Microbacteriaceae</taxon>
        <taxon>Leucobacter</taxon>
    </lineage>
</organism>
<evidence type="ECO:0000259" key="5">
    <source>
        <dbReference type="PROSITE" id="PS51077"/>
    </source>
</evidence>
<evidence type="ECO:0000256" key="2">
    <source>
        <dbReference type="ARBA" id="ARBA00023125"/>
    </source>
</evidence>
<dbReference type="InterPro" id="IPR014757">
    <property type="entry name" value="Tscrpt_reg_IclR_C"/>
</dbReference>
<dbReference type="InterPro" id="IPR029016">
    <property type="entry name" value="GAF-like_dom_sf"/>
</dbReference>
<dbReference type="PANTHER" id="PTHR30136">
    <property type="entry name" value="HELIX-TURN-HELIX TRANSCRIPTIONAL REGULATOR, ICLR FAMILY"/>
    <property type="match status" value="1"/>
</dbReference>
<dbReference type="SUPFAM" id="SSF46785">
    <property type="entry name" value="Winged helix' DNA-binding domain"/>
    <property type="match status" value="1"/>
</dbReference>
<feature type="compositionally biased region" description="Low complexity" evidence="4">
    <location>
        <begin position="181"/>
        <end position="196"/>
    </location>
</feature>
<dbReference type="Pfam" id="PF09339">
    <property type="entry name" value="HTH_IclR"/>
    <property type="match status" value="1"/>
</dbReference>
<keyword evidence="2" id="KW-0238">DNA-binding</keyword>
<evidence type="ECO:0000256" key="4">
    <source>
        <dbReference type="SAM" id="MobiDB-lite"/>
    </source>
</evidence>
<evidence type="ECO:0000256" key="3">
    <source>
        <dbReference type="ARBA" id="ARBA00023163"/>
    </source>
</evidence>
<dbReference type="PROSITE" id="PS51077">
    <property type="entry name" value="HTH_ICLR"/>
    <property type="match status" value="1"/>
</dbReference>
<dbReference type="InterPro" id="IPR050707">
    <property type="entry name" value="HTH_MetabolicPath_Reg"/>
</dbReference>
<dbReference type="Gene3D" id="1.10.10.10">
    <property type="entry name" value="Winged helix-like DNA-binding domain superfamily/Winged helix DNA-binding domain"/>
    <property type="match status" value="1"/>
</dbReference>
<dbReference type="CDD" id="cd00090">
    <property type="entry name" value="HTH_ARSR"/>
    <property type="match status" value="1"/>
</dbReference>
<dbReference type="Gene3D" id="3.30.450.40">
    <property type="match status" value="1"/>
</dbReference>
<feature type="domain" description="HTH iclR-type" evidence="5">
    <location>
        <begin position="6"/>
        <end position="68"/>
    </location>
</feature>
<evidence type="ECO:0000259" key="6">
    <source>
        <dbReference type="PROSITE" id="PS51078"/>
    </source>
</evidence>
<sequence>MSTPKAPAADQTLRILSLLASSRGPQPASMIAQRLGLPRSTVYQLLQTLQEHGFAMHLPDERRYGLGIAAVELSSAYARQEPLARLGGPLVAALVDRVRLSGHLAVPHGRDVLYVIEERAPGSPSLVTGVDVRLPMPLTASGRAILAVLPKAQLRALFPDRAAFVRRRGTDDPRAPGNDGAGVEAGARGAAGAAAPARDPEIDRYSRLRAVLDETRTRGYAIERGSVTEGLASIGSPVLDHRGWPVAAIALTFPEREVDADRLPGLAAEVRAAADTLSARIHGRGAVR</sequence>
<evidence type="ECO:0000256" key="1">
    <source>
        <dbReference type="ARBA" id="ARBA00023015"/>
    </source>
</evidence>
<gene>
    <name evidence="7" type="ORF">MUN78_04260</name>
</gene>
<dbReference type="InterPro" id="IPR036390">
    <property type="entry name" value="WH_DNA-bd_sf"/>
</dbReference>
<dbReference type="InterPro" id="IPR036388">
    <property type="entry name" value="WH-like_DNA-bd_sf"/>
</dbReference>
<proteinExistence type="predicted"/>
<dbReference type="EMBL" id="CP095045">
    <property type="protein sequence ID" value="UOQ58065.1"/>
    <property type="molecule type" value="Genomic_DNA"/>
</dbReference>
<evidence type="ECO:0000313" key="7">
    <source>
        <dbReference type="EMBL" id="UOQ58065.1"/>
    </source>
</evidence>
<evidence type="ECO:0000313" key="8">
    <source>
        <dbReference type="Proteomes" id="UP000831786"/>
    </source>
</evidence>